<keyword evidence="3 6" id="KW-0812">Transmembrane</keyword>
<dbReference type="eggNOG" id="COG0398">
    <property type="taxonomic scope" value="Bacteria"/>
</dbReference>
<keyword evidence="9" id="KW-1185">Reference proteome</keyword>
<keyword evidence="4 6" id="KW-1133">Transmembrane helix</keyword>
<dbReference type="EMBL" id="BX569694">
    <property type="protein sequence ID" value="CAE08509.1"/>
    <property type="molecule type" value="Genomic_DNA"/>
</dbReference>
<comment type="similarity">
    <text evidence="6">Belongs to the TVP38/TMEM64 family.</text>
</comment>
<reference evidence="8 9" key="1">
    <citation type="journal article" date="2003" name="Nature">
        <title>The genome of a motile marine Synechococcus.</title>
        <authorList>
            <person name="Palenik B."/>
            <person name="Brahamsha B."/>
            <person name="Larimer F."/>
            <person name="Land M."/>
            <person name="Hauser L."/>
            <person name="Chain P."/>
            <person name="Lamerdin J."/>
            <person name="Regala W."/>
            <person name="Allen E.A."/>
            <person name="McCarren J."/>
            <person name="Paulsen I."/>
            <person name="Dufresne A."/>
            <person name="Partensky F."/>
            <person name="Webb E."/>
            <person name="Waterbury J."/>
        </authorList>
    </citation>
    <scope>NUCLEOTIDE SEQUENCE [LARGE SCALE GENOMIC DNA]</scope>
    <source>
        <strain evidence="8 9">WH8102</strain>
    </source>
</reference>
<feature type="transmembrane region" description="Helical" evidence="6">
    <location>
        <begin position="72"/>
        <end position="97"/>
    </location>
</feature>
<evidence type="ECO:0000256" key="4">
    <source>
        <dbReference type="ARBA" id="ARBA00022989"/>
    </source>
</evidence>
<dbReference type="RefSeq" id="WP_011128852.1">
    <property type="nucleotide sequence ID" value="NC_005070.1"/>
</dbReference>
<accession>Q7U4R9</accession>
<feature type="transmembrane region" description="Helical" evidence="6">
    <location>
        <begin position="129"/>
        <end position="150"/>
    </location>
</feature>
<feature type="transmembrane region" description="Helical" evidence="6">
    <location>
        <begin position="186"/>
        <end position="205"/>
    </location>
</feature>
<protein>
    <recommendedName>
        <fullName evidence="6">TVP38/TMEM64 family membrane protein</fullName>
    </recommendedName>
</protein>
<dbReference type="AlphaFoldDB" id="Q7U4R9"/>
<evidence type="ECO:0000259" key="7">
    <source>
        <dbReference type="Pfam" id="PF09335"/>
    </source>
</evidence>
<name>Q7U4R9_PARMW</name>
<dbReference type="GO" id="GO:0005886">
    <property type="term" value="C:plasma membrane"/>
    <property type="evidence" value="ECO:0007669"/>
    <property type="project" value="UniProtKB-SubCell"/>
</dbReference>
<evidence type="ECO:0000256" key="1">
    <source>
        <dbReference type="ARBA" id="ARBA00004651"/>
    </source>
</evidence>
<organism evidence="8 9">
    <name type="scientific">Parasynechococcus marenigrum (strain WH8102)</name>
    <dbReference type="NCBI Taxonomy" id="84588"/>
    <lineage>
        <taxon>Bacteria</taxon>
        <taxon>Bacillati</taxon>
        <taxon>Cyanobacteriota</taxon>
        <taxon>Cyanophyceae</taxon>
        <taxon>Synechococcales</taxon>
        <taxon>Prochlorococcaceae</taxon>
        <taxon>Parasynechococcus</taxon>
        <taxon>Parasynechococcus marenigrum</taxon>
    </lineage>
</organism>
<gene>
    <name evidence="8" type="ordered locus">SYNW1994</name>
</gene>
<comment type="subcellular location">
    <subcellularLocation>
        <location evidence="1 6">Cell membrane</location>
        <topology evidence="1 6">Multi-pass membrane protein</topology>
    </subcellularLocation>
</comment>
<feature type="transmembrane region" description="Helical" evidence="6">
    <location>
        <begin position="41"/>
        <end position="60"/>
    </location>
</feature>
<dbReference type="InterPro" id="IPR015414">
    <property type="entry name" value="TMEM64"/>
</dbReference>
<keyword evidence="2 6" id="KW-1003">Cell membrane</keyword>
<feature type="transmembrane region" description="Helical" evidence="6">
    <location>
        <begin position="157"/>
        <end position="180"/>
    </location>
</feature>
<dbReference type="InterPro" id="IPR032816">
    <property type="entry name" value="VTT_dom"/>
</dbReference>
<evidence type="ECO:0000256" key="5">
    <source>
        <dbReference type="ARBA" id="ARBA00023136"/>
    </source>
</evidence>
<dbReference type="PANTHER" id="PTHR12677">
    <property type="entry name" value="GOLGI APPARATUS MEMBRANE PROTEIN TVP38-RELATED"/>
    <property type="match status" value="1"/>
</dbReference>
<dbReference type="HOGENOM" id="CLU_038944_9_1_3"/>
<keyword evidence="5 6" id="KW-0472">Membrane</keyword>
<evidence type="ECO:0000313" key="9">
    <source>
        <dbReference type="Proteomes" id="UP000001422"/>
    </source>
</evidence>
<evidence type="ECO:0000256" key="6">
    <source>
        <dbReference type="RuleBase" id="RU366058"/>
    </source>
</evidence>
<dbReference type="STRING" id="84588.SYNW1994"/>
<feature type="transmembrane region" description="Helical" evidence="6">
    <location>
        <begin position="12"/>
        <end position="29"/>
    </location>
</feature>
<dbReference type="Pfam" id="PF09335">
    <property type="entry name" value="VTT_dom"/>
    <property type="match status" value="1"/>
</dbReference>
<dbReference type="Proteomes" id="UP000001422">
    <property type="component" value="Chromosome"/>
</dbReference>
<feature type="domain" description="VTT" evidence="7">
    <location>
        <begin position="60"/>
        <end position="177"/>
    </location>
</feature>
<dbReference type="KEGG" id="syw:SYNW1994"/>
<evidence type="ECO:0000256" key="2">
    <source>
        <dbReference type="ARBA" id="ARBA00022475"/>
    </source>
</evidence>
<sequence>MSRLSKVLKISAWVAAFIVVVVLLQRYGIAPLQDAVKGMGFWAPLGLFLLRGVSIILPALPSSIYSLLAGSLLGFQTGYLTITLSDLVFCSTAFFIARRWGRGPVSRLVGASAMKRIDGFSKNQLEGNFFLMTGLLMTGLFDFLSYAIGISRTHWRVFAPALLISVLISDSILVAVGAGVAQGASLTLGLALLAMFALATFTGLMKRKAASKDAPHPPVHPG</sequence>
<dbReference type="PANTHER" id="PTHR12677:SF59">
    <property type="entry name" value="GOLGI APPARATUS MEMBRANE PROTEIN TVP38-RELATED"/>
    <property type="match status" value="1"/>
</dbReference>
<evidence type="ECO:0000313" key="8">
    <source>
        <dbReference type="EMBL" id="CAE08509.1"/>
    </source>
</evidence>
<proteinExistence type="inferred from homology"/>
<evidence type="ECO:0000256" key="3">
    <source>
        <dbReference type="ARBA" id="ARBA00022692"/>
    </source>
</evidence>